<dbReference type="HOGENOM" id="CLU_213854_0_0_6"/>
<dbReference type="AlphaFoldDB" id="W5YLC3"/>
<evidence type="ECO:0000313" key="1">
    <source>
        <dbReference type="EMBL" id="AHI29840.1"/>
    </source>
</evidence>
<dbReference type="RefSeq" id="WP_158498339.1">
    <property type="nucleotide sequence ID" value="NZ_CP007151.1"/>
</dbReference>
<dbReference type="EMBL" id="CP007151">
    <property type="protein sequence ID" value="AHI29840.1"/>
    <property type="molecule type" value="Genomic_DNA"/>
</dbReference>
<protein>
    <submittedName>
        <fullName evidence="1">Uncharacterized protein</fullName>
    </submittedName>
</protein>
<reference evidence="1 2" key="1">
    <citation type="journal article" date="2014" name="Genome Announc.">
        <title>Draft Genome Sequences of Marinobacter similis A3d10T and Marinobacter salarius R9SW1T.</title>
        <authorList>
            <person name="Ivanova E.P."/>
            <person name="Ng H.J."/>
            <person name="Webb H.K."/>
            <person name="Feng G."/>
            <person name="Oshima K."/>
            <person name="Hattori M."/>
            <person name="Ohkuma M."/>
            <person name="Sergeev A.F."/>
            <person name="Mikhailov V.V."/>
            <person name="Crawford R.J."/>
            <person name="Sawabe T."/>
        </authorList>
    </citation>
    <scope>NUCLEOTIDE SEQUENCE [LARGE SCALE GENOMIC DNA]</scope>
    <source>
        <strain evidence="1 2">A3d10</strain>
    </source>
</reference>
<dbReference type="KEGG" id="msx:AU14_18650"/>
<organism evidence="1 2">
    <name type="scientific">Marinobacter similis</name>
    <dbReference type="NCBI Taxonomy" id="1420916"/>
    <lineage>
        <taxon>Bacteria</taxon>
        <taxon>Pseudomonadati</taxon>
        <taxon>Pseudomonadota</taxon>
        <taxon>Gammaproteobacteria</taxon>
        <taxon>Pseudomonadales</taxon>
        <taxon>Marinobacteraceae</taxon>
        <taxon>Marinobacter</taxon>
    </lineage>
</organism>
<sequence>MGGKPDIIKAVVLIFAAGLVITGFTTIQASESPSRAYSSINMDAYQAVDSRRNR</sequence>
<gene>
    <name evidence="1" type="ORF">AU14_18650</name>
</gene>
<evidence type="ECO:0000313" key="2">
    <source>
        <dbReference type="Proteomes" id="UP000061489"/>
    </source>
</evidence>
<keyword evidence="2" id="KW-1185">Reference proteome</keyword>
<accession>W5YLC3</accession>
<dbReference type="OrthoDB" id="6372290at2"/>
<name>W5YLC3_9GAMM</name>
<dbReference type="Proteomes" id="UP000061489">
    <property type="component" value="Chromosome"/>
</dbReference>
<proteinExistence type="predicted"/>